<dbReference type="EMBL" id="CATNWA010005236">
    <property type="protein sequence ID" value="CAI9549610.1"/>
    <property type="molecule type" value="Genomic_DNA"/>
</dbReference>
<accession>A0ABN9BPP0</accession>
<reference evidence="2" key="1">
    <citation type="submission" date="2023-05" db="EMBL/GenBank/DDBJ databases">
        <authorList>
            <person name="Stuckert A."/>
        </authorList>
    </citation>
    <scope>NUCLEOTIDE SEQUENCE</scope>
</reference>
<gene>
    <name evidence="2" type="ORF">SPARVUS_LOCUS3380064</name>
</gene>
<dbReference type="InterPro" id="IPR028278">
    <property type="entry name" value="MRI"/>
</dbReference>
<feature type="compositionally biased region" description="Basic residues" evidence="1">
    <location>
        <begin position="7"/>
        <end position="25"/>
    </location>
</feature>
<evidence type="ECO:0000313" key="3">
    <source>
        <dbReference type="Proteomes" id="UP001162483"/>
    </source>
</evidence>
<evidence type="ECO:0000256" key="1">
    <source>
        <dbReference type="SAM" id="MobiDB-lite"/>
    </source>
</evidence>
<feature type="region of interest" description="Disordered" evidence="1">
    <location>
        <begin position="1"/>
        <end position="28"/>
    </location>
</feature>
<sequence>MMEDKAHTKKPLTRDVKKRKYRSPRKSTVYCMNEKELVDYALQILNKSKKDRGSEAETEASVEGDKVESYKDGDKKPQTPPEASCSPKLTQSPPKNSSNTTLPETVSDEEDDPLKFVREIFFS</sequence>
<feature type="region of interest" description="Disordered" evidence="1">
    <location>
        <begin position="47"/>
        <end position="113"/>
    </location>
</feature>
<feature type="compositionally biased region" description="Basic and acidic residues" evidence="1">
    <location>
        <begin position="63"/>
        <end position="77"/>
    </location>
</feature>
<comment type="caution">
    <text evidence="2">The sequence shown here is derived from an EMBL/GenBank/DDBJ whole genome shotgun (WGS) entry which is preliminary data.</text>
</comment>
<feature type="compositionally biased region" description="Polar residues" evidence="1">
    <location>
        <begin position="87"/>
        <end position="104"/>
    </location>
</feature>
<name>A0ABN9BPP0_9NEOB</name>
<dbReference type="Proteomes" id="UP001162483">
    <property type="component" value="Unassembled WGS sequence"/>
</dbReference>
<evidence type="ECO:0000313" key="2">
    <source>
        <dbReference type="EMBL" id="CAI9549610.1"/>
    </source>
</evidence>
<protein>
    <submittedName>
        <fullName evidence="2">Uncharacterized protein</fullName>
    </submittedName>
</protein>
<dbReference type="Pfam" id="PF15325">
    <property type="entry name" value="MRI"/>
    <property type="match status" value="1"/>
</dbReference>
<dbReference type="PANTHER" id="PTHR14566:SF0">
    <property type="entry name" value="CELL CYCLE REGULATOR OF NON-HOMOLOGOUS END JOINING"/>
    <property type="match status" value="1"/>
</dbReference>
<proteinExistence type="predicted"/>
<dbReference type="PANTHER" id="PTHR14566">
    <property type="entry name" value="CELL CYCLE REGULATOR OF NON-HOMOLOGOUS END JOINING"/>
    <property type="match status" value="1"/>
</dbReference>
<organism evidence="2 3">
    <name type="scientific">Staurois parvus</name>
    <dbReference type="NCBI Taxonomy" id="386267"/>
    <lineage>
        <taxon>Eukaryota</taxon>
        <taxon>Metazoa</taxon>
        <taxon>Chordata</taxon>
        <taxon>Craniata</taxon>
        <taxon>Vertebrata</taxon>
        <taxon>Euteleostomi</taxon>
        <taxon>Amphibia</taxon>
        <taxon>Batrachia</taxon>
        <taxon>Anura</taxon>
        <taxon>Neobatrachia</taxon>
        <taxon>Ranoidea</taxon>
        <taxon>Ranidae</taxon>
        <taxon>Staurois</taxon>
    </lineage>
</organism>
<keyword evidence="3" id="KW-1185">Reference proteome</keyword>